<accession>A0A9W6UJE3</accession>
<dbReference type="EMBL" id="BSQG01000005">
    <property type="protein sequence ID" value="GLU48739.1"/>
    <property type="molecule type" value="Genomic_DNA"/>
</dbReference>
<keyword evidence="6" id="KW-1185">Reference proteome</keyword>
<evidence type="ECO:0000259" key="4">
    <source>
        <dbReference type="Pfam" id="PF01593"/>
    </source>
</evidence>
<evidence type="ECO:0000313" key="6">
    <source>
        <dbReference type="Proteomes" id="UP001165092"/>
    </source>
</evidence>
<evidence type="ECO:0000256" key="1">
    <source>
        <dbReference type="ARBA" id="ARBA00037217"/>
    </source>
</evidence>
<proteinExistence type="predicted"/>
<dbReference type="PANTHER" id="PTHR10668:SF103">
    <property type="entry name" value="PYRIDINE NUCLEOTIDE-DISULFIDE OXIDOREDUCTASE DOMAIN-CONTAINING PROTEIN 2"/>
    <property type="match status" value="1"/>
</dbReference>
<dbReference type="Proteomes" id="UP001165092">
    <property type="component" value="Unassembled WGS sequence"/>
</dbReference>
<evidence type="ECO:0000256" key="2">
    <source>
        <dbReference type="ARBA" id="ARBA00038825"/>
    </source>
</evidence>
<dbReference type="Pfam" id="PF01593">
    <property type="entry name" value="Amino_oxidase"/>
    <property type="match status" value="1"/>
</dbReference>
<comment type="function">
    <text evidence="1">Probable oxidoreductase that may play a role as regulator of mitochondrial function.</text>
</comment>
<evidence type="ECO:0000256" key="3">
    <source>
        <dbReference type="ARBA" id="ARBA00040298"/>
    </source>
</evidence>
<comment type="subunit">
    <text evidence="2">Interacts with COX5B; this interaction may contribute to localize PYROXD2 to the inner face of the inner mitochondrial membrane.</text>
</comment>
<protein>
    <recommendedName>
        <fullName evidence="3">Pyridine nucleotide-disulfide oxidoreductase domain-containing protein 2</fullName>
    </recommendedName>
</protein>
<dbReference type="GO" id="GO:0016491">
    <property type="term" value="F:oxidoreductase activity"/>
    <property type="evidence" value="ECO:0007669"/>
    <property type="project" value="InterPro"/>
</dbReference>
<dbReference type="Gene3D" id="3.50.50.60">
    <property type="entry name" value="FAD/NAD(P)-binding domain"/>
    <property type="match status" value="2"/>
</dbReference>
<name>A0A9W6UJE3_9ACTN</name>
<evidence type="ECO:0000313" key="5">
    <source>
        <dbReference type="EMBL" id="GLU48739.1"/>
    </source>
</evidence>
<dbReference type="InterPro" id="IPR036188">
    <property type="entry name" value="FAD/NAD-bd_sf"/>
</dbReference>
<dbReference type="RefSeq" id="WP_285760221.1">
    <property type="nucleotide sequence ID" value="NZ_BSQG01000005.1"/>
</dbReference>
<dbReference type="SUPFAM" id="SSF51905">
    <property type="entry name" value="FAD/NAD(P)-binding domain"/>
    <property type="match status" value="1"/>
</dbReference>
<sequence length="536" mass="56714">MAVQAAPDPRDVVVVGGGHNGLVCAAYLARAGLSVTVVESRTVLGGPVGTYEFMPGYRTAFTNSPGSFEPTVLRELDLTAFGLRFVRPDPTLFHPFDDGAFVGWRDPAAVDRQLEGYARGEARRYRALVARLDDFGRALGASVFEPPPDLSALVAGLGAEPDQEMFARLFLGGVKELLDEHLRSDQAKAILTMLAVNGNLLAPAAAGSGIGLLLRPLSKASTATEDPNDPNRSPIRGSVGLPVGSMGAIIDALERCCRSAGVEFVTGDPVAQVLTDGDRVTGAVTESGRAIAARTVVSAVSPDTLVRRLLDEPGRVALLDGRPPAAKPTGSAFKIVLGLDGLPGVRALPEGATAEQILGVQFRVGPSPEYIERSILDGLAGVPSQEPIMWGLVPSLTSPGLAPPGRHLMSINVWHAPYTLREGDWETERDVFGRRCLAVLDRHFPGLSERVVDHRFMDPVQLETELGLPGSNITHEDMTPGKLFGFRAPTPGGGYRSRIPGLFLTGAGTWPGGYVTGVPGRNSARAVLAEFTDSTK</sequence>
<comment type="caution">
    <text evidence="5">The sequence shown here is derived from an EMBL/GenBank/DDBJ whole genome shotgun (WGS) entry which is preliminary data.</text>
</comment>
<dbReference type="AlphaFoldDB" id="A0A9W6UJE3"/>
<gene>
    <name evidence="5" type="ORF">Nans01_30900</name>
</gene>
<organism evidence="5 6">
    <name type="scientific">Nocardiopsis ansamitocini</name>
    <dbReference type="NCBI Taxonomy" id="1670832"/>
    <lineage>
        <taxon>Bacteria</taxon>
        <taxon>Bacillati</taxon>
        <taxon>Actinomycetota</taxon>
        <taxon>Actinomycetes</taxon>
        <taxon>Streptosporangiales</taxon>
        <taxon>Nocardiopsidaceae</taxon>
        <taxon>Nocardiopsis</taxon>
    </lineage>
</organism>
<dbReference type="PANTHER" id="PTHR10668">
    <property type="entry name" value="PHYTOENE DEHYDROGENASE"/>
    <property type="match status" value="1"/>
</dbReference>
<dbReference type="InterPro" id="IPR002937">
    <property type="entry name" value="Amino_oxidase"/>
</dbReference>
<feature type="domain" description="Amine oxidase" evidence="4">
    <location>
        <begin position="21"/>
        <end position="517"/>
    </location>
</feature>
<reference evidence="5" key="1">
    <citation type="submission" date="2023-02" db="EMBL/GenBank/DDBJ databases">
        <title>Nocardiopsis ansamitocini NBRC 112285.</title>
        <authorList>
            <person name="Ichikawa N."/>
            <person name="Sato H."/>
            <person name="Tonouchi N."/>
        </authorList>
    </citation>
    <scope>NUCLEOTIDE SEQUENCE</scope>
    <source>
        <strain evidence="5">NBRC 112285</strain>
    </source>
</reference>